<comment type="subcellular location">
    <subcellularLocation>
        <location evidence="1">Cytoplasm</location>
    </subcellularLocation>
</comment>
<dbReference type="FunFam" id="3.30.200.20:FF:000191">
    <property type="entry name" value="3-phosphoinositide-dependent protein kinase 2-like"/>
    <property type="match status" value="1"/>
</dbReference>
<dbReference type="AlphaFoldDB" id="A0A7M5WRA0"/>
<dbReference type="GO" id="GO:1901701">
    <property type="term" value="P:cellular response to oxygen-containing compound"/>
    <property type="evidence" value="ECO:0007669"/>
    <property type="project" value="UniProtKB-ARBA"/>
</dbReference>
<evidence type="ECO:0000256" key="9">
    <source>
        <dbReference type="ARBA" id="ARBA00022741"/>
    </source>
</evidence>
<dbReference type="InterPro" id="IPR011993">
    <property type="entry name" value="PH-like_dom_sf"/>
</dbReference>
<dbReference type="GeneID" id="136822368"/>
<dbReference type="InterPro" id="IPR033931">
    <property type="entry name" value="PDK1-typ_PH"/>
</dbReference>
<dbReference type="FunFam" id="1.10.510.10:FF:000163">
    <property type="entry name" value="3-phosphoinositide-dependent protein kinase 1"/>
    <property type="match status" value="1"/>
</dbReference>
<evidence type="ECO:0000256" key="8">
    <source>
        <dbReference type="ARBA" id="ARBA00022679"/>
    </source>
</evidence>
<comment type="similarity">
    <text evidence="2">Belongs to the protein kinase superfamily. AGC Ser/Thr protein kinase family. PDPK1 subfamily.</text>
</comment>
<dbReference type="OrthoDB" id="347657at2759"/>
<keyword evidence="18" id="KW-1185">Reference proteome</keyword>
<keyword evidence="7 15" id="KW-0723">Serine/threonine-protein kinase</keyword>
<dbReference type="InterPro" id="IPR011009">
    <property type="entry name" value="Kinase-like_dom_sf"/>
</dbReference>
<comment type="catalytic activity">
    <reaction evidence="12">
        <text>L-threonyl-[protein] + ATP = O-phospho-L-threonyl-[protein] + ADP + H(+)</text>
        <dbReference type="Rhea" id="RHEA:46608"/>
        <dbReference type="Rhea" id="RHEA-COMP:11060"/>
        <dbReference type="Rhea" id="RHEA-COMP:11605"/>
        <dbReference type="ChEBI" id="CHEBI:15378"/>
        <dbReference type="ChEBI" id="CHEBI:30013"/>
        <dbReference type="ChEBI" id="CHEBI:30616"/>
        <dbReference type="ChEBI" id="CHEBI:61977"/>
        <dbReference type="ChEBI" id="CHEBI:456216"/>
        <dbReference type="EC" id="2.7.11.1"/>
    </reaction>
</comment>
<evidence type="ECO:0000256" key="7">
    <source>
        <dbReference type="ARBA" id="ARBA00022527"/>
    </source>
</evidence>
<feature type="domain" description="Protein kinase" evidence="16">
    <location>
        <begin position="17"/>
        <end position="285"/>
    </location>
</feature>
<evidence type="ECO:0000256" key="6">
    <source>
        <dbReference type="ARBA" id="ARBA00022490"/>
    </source>
</evidence>
<evidence type="ECO:0000256" key="13">
    <source>
        <dbReference type="ARBA" id="ARBA00048679"/>
    </source>
</evidence>
<dbReference type="FunFam" id="2.30.29.30:FF:000324">
    <property type="entry name" value="Phosphoinositide-dependent kinase 1, isoform F"/>
    <property type="match status" value="1"/>
</dbReference>
<evidence type="ECO:0000256" key="11">
    <source>
        <dbReference type="ARBA" id="ARBA00022840"/>
    </source>
</evidence>
<keyword evidence="6" id="KW-0963">Cytoplasm</keyword>
<dbReference type="SUPFAM" id="SSF56112">
    <property type="entry name" value="Protein kinase-like (PK-like)"/>
    <property type="match status" value="1"/>
</dbReference>
<dbReference type="GO" id="GO:0005737">
    <property type="term" value="C:cytoplasm"/>
    <property type="evidence" value="ECO:0007669"/>
    <property type="project" value="UniProtKB-SubCell"/>
</dbReference>
<dbReference type="InterPro" id="IPR017441">
    <property type="entry name" value="Protein_kinase_ATP_BS"/>
</dbReference>
<dbReference type="PROSITE" id="PS00107">
    <property type="entry name" value="PROTEIN_KINASE_ATP"/>
    <property type="match status" value="1"/>
</dbReference>
<keyword evidence="5" id="KW-0217">Developmental protein</keyword>
<dbReference type="Pfam" id="PF00069">
    <property type="entry name" value="Pkinase"/>
    <property type="match status" value="1"/>
</dbReference>
<dbReference type="Gene3D" id="3.30.200.20">
    <property type="entry name" value="Phosphorylase Kinase, domain 1"/>
    <property type="match status" value="1"/>
</dbReference>
<dbReference type="InterPro" id="IPR000719">
    <property type="entry name" value="Prot_kinase_dom"/>
</dbReference>
<dbReference type="PANTHER" id="PTHR24356:SF163">
    <property type="entry name" value="3-PHOSPHOINOSITIDE-DEPENDENT PROTEIN KINASE 1-RELATED"/>
    <property type="match status" value="1"/>
</dbReference>
<evidence type="ECO:0000256" key="2">
    <source>
        <dbReference type="ARBA" id="ARBA00010006"/>
    </source>
</evidence>
<dbReference type="EnsemblMetazoa" id="CLYHEMT005135.1">
    <property type="protein sequence ID" value="CLYHEMP005135.1"/>
    <property type="gene ID" value="CLYHEMG005135"/>
</dbReference>
<dbReference type="Gene3D" id="2.30.29.30">
    <property type="entry name" value="Pleckstrin-homology domain (PH domain)/Phosphotyrosine-binding domain (PTB)"/>
    <property type="match status" value="1"/>
</dbReference>
<name>A0A7M5WRA0_9CNID</name>
<evidence type="ECO:0000259" key="16">
    <source>
        <dbReference type="PROSITE" id="PS50011"/>
    </source>
</evidence>
<keyword evidence="9 14" id="KW-0547">Nucleotide-binding</keyword>
<dbReference type="InterPro" id="IPR050236">
    <property type="entry name" value="Ser_Thr_kinase_AGC"/>
</dbReference>
<evidence type="ECO:0000256" key="14">
    <source>
        <dbReference type="PROSITE-ProRule" id="PRU10141"/>
    </source>
</evidence>
<evidence type="ECO:0000313" key="17">
    <source>
        <dbReference type="EnsemblMetazoa" id="CLYHEMP005135.1"/>
    </source>
</evidence>
<dbReference type="Proteomes" id="UP000594262">
    <property type="component" value="Unplaced"/>
</dbReference>
<protein>
    <recommendedName>
        <fullName evidence="4">3-phosphoinositide-dependent protein kinase 1</fullName>
        <ecNumber evidence="3">2.7.11.1</ecNumber>
    </recommendedName>
</protein>
<proteinExistence type="inferred from homology"/>
<dbReference type="SMART" id="SM00220">
    <property type="entry name" value="S_TKc"/>
    <property type="match status" value="1"/>
</dbReference>
<dbReference type="CDD" id="cd05581">
    <property type="entry name" value="STKc_PDK1"/>
    <property type="match status" value="1"/>
</dbReference>
<evidence type="ECO:0000256" key="1">
    <source>
        <dbReference type="ARBA" id="ARBA00004496"/>
    </source>
</evidence>
<sequence>MAAPSQTQPKKKKRDDFHLGKILGEGSYSTVVLAKEHENGKEYAMKVLRKAHIIKEKKVPYVTREKEILAMTNHPFIVKLYFTFQDKENLYYGLSYASRGELLQYIIKLGSFDEECTKHYTAEIICAIEYLHKLGIIHRDLKPENILLSEDMHIKLADFGTAKLIKKAAKESDPPTEQDIRARSFVGTAQYVSPELLTEKTCYKSSDLWALGCILYQLLAGRPPFRAANEYLIFQKITKLEYCYPEGFPETPKDLVNKLIVIDPKERLGCEEIGGYDTLKSHEFFNGIDFEDLPNREPPKLKLYLPSNEPGQPGIYQEVDINTLMDDKDDDFDQWLPGGIVDRSFSDIASKQPSTEELSHRSVSQVEKQKESVWHPFVEGHLIIKMGILDKRKGLFAKRRQFLITEGPEIYYVDPQAMVLKGKIPWTKDLKPEAKNFKIFFIHTPHRTYYLEDPESRAVDWCKAIEEIHNRYFAEGEEDAS</sequence>
<keyword evidence="11 14" id="KW-0067">ATP-binding</keyword>
<evidence type="ECO:0000256" key="3">
    <source>
        <dbReference type="ARBA" id="ARBA00012513"/>
    </source>
</evidence>
<dbReference type="CDD" id="cd01262">
    <property type="entry name" value="PH_PDK1"/>
    <property type="match status" value="1"/>
</dbReference>
<evidence type="ECO:0000313" key="18">
    <source>
        <dbReference type="Proteomes" id="UP000594262"/>
    </source>
</evidence>
<dbReference type="InterPro" id="IPR039046">
    <property type="entry name" value="PDPK1"/>
</dbReference>
<evidence type="ECO:0000256" key="4">
    <source>
        <dbReference type="ARBA" id="ARBA00018538"/>
    </source>
</evidence>
<dbReference type="SUPFAM" id="SSF50729">
    <property type="entry name" value="PH domain-like"/>
    <property type="match status" value="1"/>
</dbReference>
<feature type="binding site" evidence="14">
    <location>
        <position position="46"/>
    </location>
    <ligand>
        <name>ATP</name>
        <dbReference type="ChEBI" id="CHEBI:30616"/>
    </ligand>
</feature>
<keyword evidence="10" id="KW-0418">Kinase</keyword>
<keyword evidence="8" id="KW-0808">Transferase</keyword>
<evidence type="ECO:0000256" key="12">
    <source>
        <dbReference type="ARBA" id="ARBA00047899"/>
    </source>
</evidence>
<organism evidence="17 18">
    <name type="scientific">Clytia hemisphaerica</name>
    <dbReference type="NCBI Taxonomy" id="252671"/>
    <lineage>
        <taxon>Eukaryota</taxon>
        <taxon>Metazoa</taxon>
        <taxon>Cnidaria</taxon>
        <taxon>Hydrozoa</taxon>
        <taxon>Hydroidolina</taxon>
        <taxon>Leptothecata</taxon>
        <taxon>Obeliida</taxon>
        <taxon>Clytiidae</taxon>
        <taxon>Clytia</taxon>
    </lineage>
</organism>
<dbReference type="GO" id="GO:0035556">
    <property type="term" value="P:intracellular signal transduction"/>
    <property type="evidence" value="ECO:0007669"/>
    <property type="project" value="TreeGrafter"/>
</dbReference>
<dbReference type="PROSITE" id="PS00108">
    <property type="entry name" value="PROTEIN_KINASE_ST"/>
    <property type="match status" value="1"/>
</dbReference>
<dbReference type="EC" id="2.7.11.1" evidence="3"/>
<dbReference type="GO" id="GO:0005524">
    <property type="term" value="F:ATP binding"/>
    <property type="evidence" value="ECO:0007669"/>
    <property type="project" value="UniProtKB-UniRule"/>
</dbReference>
<dbReference type="PANTHER" id="PTHR24356">
    <property type="entry name" value="SERINE/THREONINE-PROTEIN KINASE"/>
    <property type="match status" value="1"/>
</dbReference>
<evidence type="ECO:0000256" key="15">
    <source>
        <dbReference type="RuleBase" id="RU000304"/>
    </source>
</evidence>
<comment type="catalytic activity">
    <reaction evidence="13">
        <text>L-seryl-[protein] + ATP = O-phospho-L-seryl-[protein] + ADP + H(+)</text>
        <dbReference type="Rhea" id="RHEA:17989"/>
        <dbReference type="Rhea" id="RHEA-COMP:9863"/>
        <dbReference type="Rhea" id="RHEA-COMP:11604"/>
        <dbReference type="ChEBI" id="CHEBI:15378"/>
        <dbReference type="ChEBI" id="CHEBI:29999"/>
        <dbReference type="ChEBI" id="CHEBI:30616"/>
        <dbReference type="ChEBI" id="CHEBI:83421"/>
        <dbReference type="ChEBI" id="CHEBI:456216"/>
        <dbReference type="EC" id="2.7.11.1"/>
    </reaction>
</comment>
<dbReference type="PROSITE" id="PS50011">
    <property type="entry name" value="PROTEIN_KINASE_DOM"/>
    <property type="match status" value="1"/>
</dbReference>
<evidence type="ECO:0000256" key="5">
    <source>
        <dbReference type="ARBA" id="ARBA00022473"/>
    </source>
</evidence>
<dbReference type="RefSeq" id="XP_066934706.1">
    <property type="nucleotide sequence ID" value="XM_067078605.1"/>
</dbReference>
<dbReference type="InterPro" id="IPR008271">
    <property type="entry name" value="Ser/Thr_kinase_AS"/>
</dbReference>
<dbReference type="Pfam" id="PF14593">
    <property type="entry name" value="PH_3"/>
    <property type="match status" value="1"/>
</dbReference>
<dbReference type="Gene3D" id="1.10.510.10">
    <property type="entry name" value="Transferase(Phosphotransferase) domain 1"/>
    <property type="match status" value="1"/>
</dbReference>
<reference evidence="17" key="1">
    <citation type="submission" date="2021-01" db="UniProtKB">
        <authorList>
            <consortium name="EnsemblMetazoa"/>
        </authorList>
    </citation>
    <scope>IDENTIFICATION</scope>
</reference>
<evidence type="ECO:0000256" key="10">
    <source>
        <dbReference type="ARBA" id="ARBA00022777"/>
    </source>
</evidence>
<dbReference type="GO" id="GO:0048638">
    <property type="term" value="P:regulation of developmental growth"/>
    <property type="evidence" value="ECO:0007669"/>
    <property type="project" value="UniProtKB-ARBA"/>
</dbReference>
<accession>A0A7M5WRA0</accession>
<dbReference type="GO" id="GO:0004674">
    <property type="term" value="F:protein serine/threonine kinase activity"/>
    <property type="evidence" value="ECO:0007669"/>
    <property type="project" value="UniProtKB-KW"/>
</dbReference>